<accession>A0A1R1Y664</accession>
<dbReference type="Proteomes" id="UP000187283">
    <property type="component" value="Unassembled WGS sequence"/>
</dbReference>
<organism evidence="3 4">
    <name type="scientific">Smittium culicis</name>
    <dbReference type="NCBI Taxonomy" id="133412"/>
    <lineage>
        <taxon>Eukaryota</taxon>
        <taxon>Fungi</taxon>
        <taxon>Fungi incertae sedis</taxon>
        <taxon>Zoopagomycota</taxon>
        <taxon>Kickxellomycotina</taxon>
        <taxon>Harpellomycetes</taxon>
        <taxon>Harpellales</taxon>
        <taxon>Legeriomycetaceae</taxon>
        <taxon>Smittium</taxon>
    </lineage>
</organism>
<dbReference type="EMBL" id="LSSN01000783">
    <property type="protein sequence ID" value="OMJ22359.1"/>
    <property type="molecule type" value="Genomic_DNA"/>
</dbReference>
<dbReference type="OrthoDB" id="2122308at2759"/>
<gene>
    <name evidence="3" type="ORF">AYI70_g2927</name>
</gene>
<evidence type="ECO:0000313" key="3">
    <source>
        <dbReference type="EMBL" id="OMJ22359.1"/>
    </source>
</evidence>
<dbReference type="Pfam" id="PF04774">
    <property type="entry name" value="HABP4_PAI-RBP1"/>
    <property type="match status" value="1"/>
</dbReference>
<evidence type="ECO:0000313" key="4">
    <source>
        <dbReference type="Proteomes" id="UP000187283"/>
    </source>
</evidence>
<reference evidence="3 4" key="1">
    <citation type="submission" date="2017-01" db="EMBL/GenBank/DDBJ databases">
        <authorList>
            <person name="Mah S.A."/>
            <person name="Swanson W.J."/>
            <person name="Moy G.W."/>
            <person name="Vacquier V.D."/>
        </authorList>
    </citation>
    <scope>NUCLEOTIDE SEQUENCE [LARGE SCALE GENOMIC DNA]</scope>
    <source>
        <strain evidence="3 4">GSMNP</strain>
    </source>
</reference>
<evidence type="ECO:0000259" key="2">
    <source>
        <dbReference type="Pfam" id="PF04774"/>
    </source>
</evidence>
<name>A0A1R1Y664_9FUNG</name>
<dbReference type="InterPro" id="IPR006861">
    <property type="entry name" value="HABP4_PAIRBP1-bd"/>
</dbReference>
<keyword evidence="4" id="KW-1185">Reference proteome</keyword>
<sequence>MGFKPRRNSARSTDHHLSRNGGDLRALPKKGGNGRNNWGSSEDFSEENSISTSPPAESKLKTISPNDFEIMKHSP</sequence>
<proteinExistence type="predicted"/>
<feature type="domain" description="Hyaluronan/mRNA-binding protein" evidence="2">
    <location>
        <begin position="19"/>
        <end position="54"/>
    </location>
</feature>
<evidence type="ECO:0000256" key="1">
    <source>
        <dbReference type="SAM" id="MobiDB-lite"/>
    </source>
</evidence>
<comment type="caution">
    <text evidence="3">The sequence shown here is derived from an EMBL/GenBank/DDBJ whole genome shotgun (WGS) entry which is preliminary data.</text>
</comment>
<protein>
    <recommendedName>
        <fullName evidence="2">Hyaluronan/mRNA-binding protein domain-containing protein</fullName>
    </recommendedName>
</protein>
<feature type="region of interest" description="Disordered" evidence="1">
    <location>
        <begin position="1"/>
        <end position="75"/>
    </location>
</feature>
<dbReference type="AlphaFoldDB" id="A0A1R1Y664"/>
<feature type="compositionally biased region" description="Polar residues" evidence="1">
    <location>
        <begin position="35"/>
        <end position="65"/>
    </location>
</feature>